<reference evidence="1" key="2">
    <citation type="submission" date="2021-11" db="EMBL/GenBank/DDBJ databases">
        <authorList>
            <person name="Gilroy R."/>
        </authorList>
    </citation>
    <scope>NUCLEOTIDE SEQUENCE</scope>
    <source>
        <strain evidence="1">150</strain>
    </source>
</reference>
<reference evidence="1" key="1">
    <citation type="journal article" date="2021" name="PeerJ">
        <title>Extensive microbial diversity within the chicken gut microbiome revealed by metagenomics and culture.</title>
        <authorList>
            <person name="Gilroy R."/>
            <person name="Ravi A."/>
            <person name="Getino M."/>
            <person name="Pursley I."/>
            <person name="Horton D.L."/>
            <person name="Alikhan N.F."/>
            <person name="Baker D."/>
            <person name="Gharbi K."/>
            <person name="Hall N."/>
            <person name="Watson M."/>
            <person name="Adriaenssens E.M."/>
            <person name="Foster-Nyarko E."/>
            <person name="Jarju S."/>
            <person name="Secka A."/>
            <person name="Antonio M."/>
            <person name="Oren A."/>
            <person name="Chaudhuri R.R."/>
            <person name="La Ragione R."/>
            <person name="Hildebrand F."/>
            <person name="Pallen M.J."/>
        </authorList>
    </citation>
    <scope>NUCLEOTIDE SEQUENCE</scope>
    <source>
        <strain evidence="1">150</strain>
    </source>
</reference>
<dbReference type="EMBL" id="JAJJVO010000084">
    <property type="protein sequence ID" value="MCC9273758.1"/>
    <property type="molecule type" value="Genomic_DNA"/>
</dbReference>
<accession>A0A9E3ZTC5</accession>
<sequence length="53" mass="6167">MIEVEVIGVSFETVYHVCLADGTKIRVDRHEYQKMKKRLSGKLKVFIDVEEAK</sequence>
<dbReference type="Proteomes" id="UP000813384">
    <property type="component" value="Unassembled WGS sequence"/>
</dbReference>
<proteinExistence type="predicted"/>
<evidence type="ECO:0000313" key="1">
    <source>
        <dbReference type="EMBL" id="MCC9273758.1"/>
    </source>
</evidence>
<comment type="caution">
    <text evidence="1">The sequence shown here is derived from an EMBL/GenBank/DDBJ whole genome shotgun (WGS) entry which is preliminary data.</text>
</comment>
<protein>
    <submittedName>
        <fullName evidence="1">Uncharacterized protein</fullName>
    </submittedName>
</protein>
<gene>
    <name evidence="1" type="ORF">K8V42_05645</name>
</gene>
<name>A0A9E3ZTC5_9ENTE</name>
<dbReference type="AlphaFoldDB" id="A0A9E3ZTC5"/>
<evidence type="ECO:0000313" key="2">
    <source>
        <dbReference type="Proteomes" id="UP000813384"/>
    </source>
</evidence>
<organism evidence="1 2">
    <name type="scientific">Enterococcus aquimarinus</name>
    <dbReference type="NCBI Taxonomy" id="328396"/>
    <lineage>
        <taxon>Bacteria</taxon>
        <taxon>Bacillati</taxon>
        <taxon>Bacillota</taxon>
        <taxon>Bacilli</taxon>
        <taxon>Lactobacillales</taxon>
        <taxon>Enterococcaceae</taxon>
        <taxon>Enterococcus</taxon>
    </lineage>
</organism>